<dbReference type="EMBL" id="FOGB01000003">
    <property type="protein sequence ID" value="SEQ35987.1"/>
    <property type="molecule type" value="Genomic_DNA"/>
</dbReference>
<evidence type="ECO:0000313" key="3">
    <source>
        <dbReference type="Proteomes" id="UP000198749"/>
    </source>
</evidence>
<dbReference type="AlphaFoldDB" id="A0A1H9FDJ8"/>
<gene>
    <name evidence="2" type="ORF">SAMN03080615_01200</name>
</gene>
<evidence type="ECO:0000313" key="2">
    <source>
        <dbReference type="EMBL" id="SEQ35987.1"/>
    </source>
</evidence>
<keyword evidence="3" id="KW-1185">Reference proteome</keyword>
<accession>A0A1H9FDJ8</accession>
<reference evidence="3" key="1">
    <citation type="submission" date="2016-10" db="EMBL/GenBank/DDBJ databases">
        <authorList>
            <person name="Varghese N."/>
            <person name="Submissions S."/>
        </authorList>
    </citation>
    <scope>NUCLEOTIDE SEQUENCE [LARGE SCALE GENOMIC DNA]</scope>
    <source>
        <strain evidence="3">DSM 18887</strain>
    </source>
</reference>
<sequence length="161" mass="17926">MKTITAEDIHTRLPQEKIRQGSLFGALTDDCINFILEQGRILELASGEKVFNAGDSGNAFYVVLEGSLSFVKLHDGKRYNTRDIGFGEEVGFVAMIALHNHAGYAVANCDSRVLEISSDLFARVHENYPFDFGIITLNLARDMARNIRKLSNALVENAIKY</sequence>
<dbReference type="CDD" id="cd00038">
    <property type="entry name" value="CAP_ED"/>
    <property type="match status" value="1"/>
</dbReference>
<dbReference type="Proteomes" id="UP000198749">
    <property type="component" value="Unassembled WGS sequence"/>
</dbReference>
<organism evidence="2 3">
    <name type="scientific">Amphritea atlantica</name>
    <dbReference type="NCBI Taxonomy" id="355243"/>
    <lineage>
        <taxon>Bacteria</taxon>
        <taxon>Pseudomonadati</taxon>
        <taxon>Pseudomonadota</taxon>
        <taxon>Gammaproteobacteria</taxon>
        <taxon>Oceanospirillales</taxon>
        <taxon>Oceanospirillaceae</taxon>
        <taxon>Amphritea</taxon>
    </lineage>
</organism>
<dbReference type="SMART" id="SM00100">
    <property type="entry name" value="cNMP"/>
    <property type="match status" value="1"/>
</dbReference>
<dbReference type="InterPro" id="IPR000595">
    <property type="entry name" value="cNMP-bd_dom"/>
</dbReference>
<dbReference type="Gene3D" id="2.60.120.10">
    <property type="entry name" value="Jelly Rolls"/>
    <property type="match status" value="1"/>
</dbReference>
<dbReference type="PROSITE" id="PS50042">
    <property type="entry name" value="CNMP_BINDING_3"/>
    <property type="match status" value="1"/>
</dbReference>
<dbReference type="RefSeq" id="WP_091355346.1">
    <property type="nucleotide sequence ID" value="NZ_AP025284.1"/>
</dbReference>
<evidence type="ECO:0000259" key="1">
    <source>
        <dbReference type="PROSITE" id="PS50042"/>
    </source>
</evidence>
<proteinExistence type="predicted"/>
<dbReference type="STRING" id="355243.SAMN03080615_01200"/>
<feature type="domain" description="Cyclic nucleotide-binding" evidence="1">
    <location>
        <begin position="23"/>
        <end position="124"/>
    </location>
</feature>
<dbReference type="InterPro" id="IPR014710">
    <property type="entry name" value="RmlC-like_jellyroll"/>
</dbReference>
<protein>
    <submittedName>
        <fullName evidence="2">Cyclic nucleotide-binding domain-containing protein</fullName>
    </submittedName>
</protein>
<name>A0A1H9FDJ8_9GAMM</name>
<dbReference type="Pfam" id="PF00027">
    <property type="entry name" value="cNMP_binding"/>
    <property type="match status" value="1"/>
</dbReference>
<dbReference type="SUPFAM" id="SSF51206">
    <property type="entry name" value="cAMP-binding domain-like"/>
    <property type="match status" value="1"/>
</dbReference>
<dbReference type="OrthoDB" id="5740565at2"/>
<dbReference type="InterPro" id="IPR018490">
    <property type="entry name" value="cNMP-bd_dom_sf"/>
</dbReference>